<accession>A0ABY9C6Q6</accession>
<dbReference type="EMBL" id="CP126654">
    <property type="protein sequence ID" value="WJZ90987.1"/>
    <property type="molecule type" value="Genomic_DNA"/>
</dbReference>
<feature type="compositionally biased region" description="Basic residues" evidence="1">
    <location>
        <begin position="83"/>
        <end position="94"/>
    </location>
</feature>
<keyword evidence="3" id="KW-1185">Reference proteome</keyword>
<protein>
    <submittedName>
        <fullName evidence="2">Uncharacterized protein</fullName>
    </submittedName>
</protein>
<reference evidence="2 3" key="1">
    <citation type="journal article" date="2023" name="Hortic Res">
        <title>The complete reference genome for grapevine (Vitis vinifera L.) genetics and breeding.</title>
        <authorList>
            <person name="Shi X."/>
            <person name="Cao S."/>
            <person name="Wang X."/>
            <person name="Huang S."/>
            <person name="Wang Y."/>
            <person name="Liu Z."/>
            <person name="Liu W."/>
            <person name="Leng X."/>
            <person name="Peng Y."/>
            <person name="Wang N."/>
            <person name="Wang Y."/>
            <person name="Ma Z."/>
            <person name="Xu X."/>
            <person name="Zhang F."/>
            <person name="Xue H."/>
            <person name="Zhong H."/>
            <person name="Wang Y."/>
            <person name="Zhang K."/>
            <person name="Velt A."/>
            <person name="Avia K."/>
            <person name="Holtgrawe D."/>
            <person name="Grimplet J."/>
            <person name="Matus J.T."/>
            <person name="Ware D."/>
            <person name="Wu X."/>
            <person name="Wang H."/>
            <person name="Liu C."/>
            <person name="Fang Y."/>
            <person name="Rustenholz C."/>
            <person name="Cheng Z."/>
            <person name="Xiao H."/>
            <person name="Zhou Y."/>
        </authorList>
    </citation>
    <scope>NUCLEOTIDE SEQUENCE [LARGE SCALE GENOMIC DNA]</scope>
    <source>
        <strain evidence="3">cv. Pinot noir / PN40024</strain>
        <tissue evidence="2">Leaf</tissue>
    </source>
</reference>
<evidence type="ECO:0000313" key="3">
    <source>
        <dbReference type="Proteomes" id="UP001227230"/>
    </source>
</evidence>
<sequence length="105" mass="11286">MSLFTFNLAHGLPIWITTRAPCARPPPSRHLRFIPVFPILAGISHSPSSHSCHQPKPSFLVRMDSKKRGDFSLTSPFGGGRPGRVKRKGLKVAAKKAAGGADDAS</sequence>
<organism evidence="2 3">
    <name type="scientific">Vitis vinifera</name>
    <name type="common">Grape</name>
    <dbReference type="NCBI Taxonomy" id="29760"/>
    <lineage>
        <taxon>Eukaryota</taxon>
        <taxon>Viridiplantae</taxon>
        <taxon>Streptophyta</taxon>
        <taxon>Embryophyta</taxon>
        <taxon>Tracheophyta</taxon>
        <taxon>Spermatophyta</taxon>
        <taxon>Magnoliopsida</taxon>
        <taxon>eudicotyledons</taxon>
        <taxon>Gunneridae</taxon>
        <taxon>Pentapetalae</taxon>
        <taxon>rosids</taxon>
        <taxon>Vitales</taxon>
        <taxon>Vitaceae</taxon>
        <taxon>Viteae</taxon>
        <taxon>Vitis</taxon>
    </lineage>
</organism>
<evidence type="ECO:0000256" key="1">
    <source>
        <dbReference type="SAM" id="MobiDB-lite"/>
    </source>
</evidence>
<gene>
    <name evidence="2" type="ORF">VitviT2T_010100</name>
</gene>
<dbReference type="Proteomes" id="UP001227230">
    <property type="component" value="Chromosome 7"/>
</dbReference>
<feature type="compositionally biased region" description="Low complexity" evidence="1">
    <location>
        <begin position="95"/>
        <end position="105"/>
    </location>
</feature>
<proteinExistence type="predicted"/>
<evidence type="ECO:0000313" key="2">
    <source>
        <dbReference type="EMBL" id="WJZ90987.1"/>
    </source>
</evidence>
<feature type="region of interest" description="Disordered" evidence="1">
    <location>
        <begin position="71"/>
        <end position="105"/>
    </location>
</feature>
<name>A0ABY9C6Q6_VITVI</name>